<dbReference type="PANTHER" id="PTHR43133:SF8">
    <property type="entry name" value="RNA POLYMERASE SIGMA FACTOR HI_1459-RELATED"/>
    <property type="match status" value="1"/>
</dbReference>
<dbReference type="GO" id="GO:0006352">
    <property type="term" value="P:DNA-templated transcription initiation"/>
    <property type="evidence" value="ECO:0007669"/>
    <property type="project" value="InterPro"/>
</dbReference>
<evidence type="ECO:0000259" key="8">
    <source>
        <dbReference type="Pfam" id="PF08281"/>
    </source>
</evidence>
<evidence type="ECO:0000256" key="2">
    <source>
        <dbReference type="ARBA" id="ARBA00023015"/>
    </source>
</evidence>
<dbReference type="PROSITE" id="PS01063">
    <property type="entry name" value="SIGMA70_ECF"/>
    <property type="match status" value="1"/>
</dbReference>
<evidence type="ECO:0000259" key="7">
    <source>
        <dbReference type="Pfam" id="PF04542"/>
    </source>
</evidence>
<dbReference type="GO" id="GO:0003677">
    <property type="term" value="F:DNA binding"/>
    <property type="evidence" value="ECO:0007669"/>
    <property type="project" value="UniProtKB-KW"/>
</dbReference>
<evidence type="ECO:0000256" key="4">
    <source>
        <dbReference type="ARBA" id="ARBA00023125"/>
    </source>
</evidence>
<dbReference type="AlphaFoldDB" id="E5KBM4"/>
<dbReference type="InterPro" id="IPR039425">
    <property type="entry name" value="RNA_pol_sigma-70-like"/>
</dbReference>
<dbReference type="PANTHER" id="PTHR43133">
    <property type="entry name" value="RNA POLYMERASE ECF-TYPE SIGMA FACTO"/>
    <property type="match status" value="1"/>
</dbReference>
<comment type="similarity">
    <text evidence="1 6">Belongs to the sigma-70 factor family. ECF subfamily.</text>
</comment>
<dbReference type="InterPro" id="IPR013325">
    <property type="entry name" value="RNA_pol_sigma_r2"/>
</dbReference>
<sequence>MWIDAMEPTQRDLLMNSLNLMAPPQTSPAPTGAPGICFGEERKLRLFVQKRVLNQDDADDIIQLTYLEAWRNQQKFKGLAKQDTWLCGIALNLIRNHFRRFYAQPPLTTFDESEFHESSDDIDLSELCDNRRLLDRTLLAMDALSKDMRDTLWTAVDTESSYRDAAERLGVPIGTVRSRLFRAREQLKRSVYGEARP</sequence>
<dbReference type="Pfam" id="PF08281">
    <property type="entry name" value="Sigma70_r4_2"/>
    <property type="match status" value="1"/>
</dbReference>
<evidence type="ECO:0000256" key="1">
    <source>
        <dbReference type="ARBA" id="ARBA00010641"/>
    </source>
</evidence>
<keyword evidence="2 6" id="KW-0805">Transcription regulation</keyword>
<reference evidence="9" key="1">
    <citation type="journal article" date="2011" name="J. Bacteriol.">
        <title>Structural and functional analysis of the type III secretion system from Pseudomonas fluorescens Q8r1-96.</title>
        <authorList>
            <person name="Mavrodi D.V."/>
            <person name="Joe A."/>
            <person name="Mavrodi O.V."/>
            <person name="Hassan K.A."/>
            <person name="Weller D.M."/>
            <person name="Paulsen I.T."/>
            <person name="Loper J.E."/>
            <person name="Alfano J.R."/>
            <person name="Thomashow L.S."/>
        </authorList>
    </citation>
    <scope>NUCLEOTIDE SEQUENCE</scope>
    <source>
        <strain evidence="9">Q8r1-96</strain>
    </source>
</reference>
<evidence type="ECO:0000256" key="5">
    <source>
        <dbReference type="ARBA" id="ARBA00023163"/>
    </source>
</evidence>
<dbReference type="PATRIC" id="fig|294.126.peg.930"/>
<gene>
    <name evidence="9" type="primary">rspL</name>
</gene>
<dbReference type="Pfam" id="PF04542">
    <property type="entry name" value="Sigma70_r2"/>
    <property type="match status" value="1"/>
</dbReference>
<dbReference type="InterPro" id="IPR036388">
    <property type="entry name" value="WH-like_DNA-bd_sf"/>
</dbReference>
<dbReference type="InterPro" id="IPR014284">
    <property type="entry name" value="RNA_pol_sigma-70_dom"/>
</dbReference>
<dbReference type="Gene3D" id="1.10.1740.10">
    <property type="match status" value="1"/>
</dbReference>
<dbReference type="InterPro" id="IPR007627">
    <property type="entry name" value="RNA_pol_sigma70_r2"/>
</dbReference>
<accession>E5KBM4</accession>
<dbReference type="InterPro" id="IPR013249">
    <property type="entry name" value="RNA_pol_sigma70_r4_t2"/>
</dbReference>
<keyword evidence="3 6" id="KW-0731">Sigma factor</keyword>
<organism evidence="9">
    <name type="scientific">Pseudomonas fluorescens</name>
    <dbReference type="NCBI Taxonomy" id="294"/>
    <lineage>
        <taxon>Bacteria</taxon>
        <taxon>Pseudomonadati</taxon>
        <taxon>Pseudomonadota</taxon>
        <taxon>Gammaproteobacteria</taxon>
        <taxon>Pseudomonadales</taxon>
        <taxon>Pseudomonadaceae</taxon>
        <taxon>Pseudomonas</taxon>
    </lineage>
</organism>
<name>E5KBM4_PSEFL</name>
<feature type="domain" description="RNA polymerase sigma factor 70 region 4 type 2" evidence="8">
    <location>
        <begin position="138"/>
        <end position="187"/>
    </location>
</feature>
<keyword evidence="5 6" id="KW-0804">Transcription</keyword>
<evidence type="ECO:0000256" key="6">
    <source>
        <dbReference type="RuleBase" id="RU000716"/>
    </source>
</evidence>
<feature type="domain" description="RNA polymerase sigma-70 region 2" evidence="7">
    <location>
        <begin position="43"/>
        <end position="100"/>
    </location>
</feature>
<dbReference type="EMBL" id="HM991502">
    <property type="protein sequence ID" value="ADQ89908.1"/>
    <property type="molecule type" value="Genomic_DNA"/>
</dbReference>
<dbReference type="InterPro" id="IPR000838">
    <property type="entry name" value="RNA_pol_sigma70_ECF_CS"/>
</dbReference>
<dbReference type="Gene3D" id="1.10.10.10">
    <property type="entry name" value="Winged helix-like DNA-binding domain superfamily/Winged helix DNA-binding domain"/>
    <property type="match status" value="1"/>
</dbReference>
<dbReference type="GO" id="GO:0016987">
    <property type="term" value="F:sigma factor activity"/>
    <property type="evidence" value="ECO:0007669"/>
    <property type="project" value="UniProtKB-KW"/>
</dbReference>
<proteinExistence type="inferred from homology"/>
<dbReference type="SUPFAM" id="SSF88946">
    <property type="entry name" value="Sigma2 domain of RNA polymerase sigma factors"/>
    <property type="match status" value="1"/>
</dbReference>
<dbReference type="InterPro" id="IPR013324">
    <property type="entry name" value="RNA_pol_sigma_r3/r4-like"/>
</dbReference>
<evidence type="ECO:0000256" key="3">
    <source>
        <dbReference type="ARBA" id="ARBA00023082"/>
    </source>
</evidence>
<dbReference type="SUPFAM" id="SSF88659">
    <property type="entry name" value="Sigma3 and sigma4 domains of RNA polymerase sigma factors"/>
    <property type="match status" value="1"/>
</dbReference>
<protein>
    <recommendedName>
        <fullName evidence="6">RNA polymerase sigma factor</fullName>
    </recommendedName>
</protein>
<evidence type="ECO:0000313" key="9">
    <source>
        <dbReference type="EMBL" id="ADQ89908.1"/>
    </source>
</evidence>
<keyword evidence="4 6" id="KW-0238">DNA-binding</keyword>
<dbReference type="NCBIfam" id="TIGR02937">
    <property type="entry name" value="sigma70-ECF"/>
    <property type="match status" value="1"/>
</dbReference>
<dbReference type="CDD" id="cd06171">
    <property type="entry name" value="Sigma70_r4"/>
    <property type="match status" value="1"/>
</dbReference>